<accession>M2SKP8</accession>
<dbReference type="EMBL" id="KB445586">
    <property type="protein sequence ID" value="EMD85865.1"/>
    <property type="molecule type" value="Genomic_DNA"/>
</dbReference>
<gene>
    <name evidence="1" type="ORF">COCHEDRAFT_1160814</name>
</gene>
<keyword evidence="2" id="KW-1185">Reference proteome</keyword>
<evidence type="ECO:0000313" key="2">
    <source>
        <dbReference type="Proteomes" id="UP000016936"/>
    </source>
</evidence>
<name>M2SKP8_COCH5</name>
<reference evidence="2" key="2">
    <citation type="journal article" date="2013" name="PLoS Genet.">
        <title>Comparative genome structure, secondary metabolite, and effector coding capacity across Cochliobolus pathogens.</title>
        <authorList>
            <person name="Condon B.J."/>
            <person name="Leng Y."/>
            <person name="Wu D."/>
            <person name="Bushley K.E."/>
            <person name="Ohm R.A."/>
            <person name="Otillar R."/>
            <person name="Martin J."/>
            <person name="Schackwitz W."/>
            <person name="Grimwood J."/>
            <person name="MohdZainudin N."/>
            <person name="Xue C."/>
            <person name="Wang R."/>
            <person name="Manning V.A."/>
            <person name="Dhillon B."/>
            <person name="Tu Z.J."/>
            <person name="Steffenson B.J."/>
            <person name="Salamov A."/>
            <person name="Sun H."/>
            <person name="Lowry S."/>
            <person name="LaButti K."/>
            <person name="Han J."/>
            <person name="Copeland A."/>
            <person name="Lindquist E."/>
            <person name="Barry K."/>
            <person name="Schmutz J."/>
            <person name="Baker S.E."/>
            <person name="Ciuffetti L.M."/>
            <person name="Grigoriev I.V."/>
            <person name="Zhong S."/>
            <person name="Turgeon B.G."/>
        </authorList>
    </citation>
    <scope>NUCLEOTIDE SEQUENCE [LARGE SCALE GENOMIC DNA]</scope>
    <source>
        <strain evidence="2">C5 / ATCC 48332 / race O</strain>
    </source>
</reference>
<sequence length="127" mass="14474">MRLATRLTLLLYNRERVCNRCRINDALLQTLYEYIQISHNILVLLGQSSEDNRPLSHDIIAYINTLPVCIKTGSDHNFMAPPIQLDLLLTEPDLAQVDNNFLGSISDLQEFSSFTEADLAEAARLRR</sequence>
<dbReference type="HOGENOM" id="CLU_1970330_0_0_1"/>
<organism evidence="1 2">
    <name type="scientific">Cochliobolus heterostrophus (strain C5 / ATCC 48332 / race O)</name>
    <name type="common">Southern corn leaf blight fungus</name>
    <name type="synonym">Bipolaris maydis</name>
    <dbReference type="NCBI Taxonomy" id="701091"/>
    <lineage>
        <taxon>Eukaryota</taxon>
        <taxon>Fungi</taxon>
        <taxon>Dikarya</taxon>
        <taxon>Ascomycota</taxon>
        <taxon>Pezizomycotina</taxon>
        <taxon>Dothideomycetes</taxon>
        <taxon>Pleosporomycetidae</taxon>
        <taxon>Pleosporales</taxon>
        <taxon>Pleosporineae</taxon>
        <taxon>Pleosporaceae</taxon>
        <taxon>Bipolaris</taxon>
    </lineage>
</organism>
<proteinExistence type="predicted"/>
<protein>
    <submittedName>
        <fullName evidence="1">Uncharacterized protein</fullName>
    </submittedName>
</protein>
<evidence type="ECO:0000313" key="1">
    <source>
        <dbReference type="EMBL" id="EMD85865.1"/>
    </source>
</evidence>
<dbReference type="AlphaFoldDB" id="M2SKP8"/>
<dbReference type="Proteomes" id="UP000016936">
    <property type="component" value="Unassembled WGS sequence"/>
</dbReference>
<reference evidence="1 2" key="1">
    <citation type="journal article" date="2012" name="PLoS Pathog.">
        <title>Diverse lifestyles and strategies of plant pathogenesis encoded in the genomes of eighteen Dothideomycetes fungi.</title>
        <authorList>
            <person name="Ohm R.A."/>
            <person name="Feau N."/>
            <person name="Henrissat B."/>
            <person name="Schoch C.L."/>
            <person name="Horwitz B.A."/>
            <person name="Barry K.W."/>
            <person name="Condon B.J."/>
            <person name="Copeland A.C."/>
            <person name="Dhillon B."/>
            <person name="Glaser F."/>
            <person name="Hesse C.N."/>
            <person name="Kosti I."/>
            <person name="LaButti K."/>
            <person name="Lindquist E.A."/>
            <person name="Lucas S."/>
            <person name="Salamov A.A."/>
            <person name="Bradshaw R.E."/>
            <person name="Ciuffetti L."/>
            <person name="Hamelin R.C."/>
            <person name="Kema G.H.J."/>
            <person name="Lawrence C."/>
            <person name="Scott J.A."/>
            <person name="Spatafora J.W."/>
            <person name="Turgeon B.G."/>
            <person name="de Wit P.J.G.M."/>
            <person name="Zhong S."/>
            <person name="Goodwin S.B."/>
            <person name="Grigoriev I.V."/>
        </authorList>
    </citation>
    <scope>NUCLEOTIDE SEQUENCE [LARGE SCALE GENOMIC DNA]</scope>
    <source>
        <strain evidence="2">C5 / ATCC 48332 / race O</strain>
    </source>
</reference>
<dbReference type="STRING" id="701091.M2SKP8"/>